<dbReference type="EMBL" id="PVTE01000051">
    <property type="protein sequence ID" value="PRY21382.1"/>
    <property type="molecule type" value="Genomic_DNA"/>
</dbReference>
<evidence type="ECO:0000256" key="2">
    <source>
        <dbReference type="PROSITE-ProRule" id="PRU00335"/>
    </source>
</evidence>
<dbReference type="PROSITE" id="PS50977">
    <property type="entry name" value="HTH_TETR_2"/>
    <property type="match status" value="1"/>
</dbReference>
<dbReference type="OrthoDB" id="836882at2"/>
<protein>
    <submittedName>
        <fullName evidence="4">TetR family transcriptional regulator</fullName>
    </submittedName>
</protein>
<dbReference type="Gene3D" id="1.10.357.10">
    <property type="entry name" value="Tetracycline Repressor, domain 2"/>
    <property type="match status" value="1"/>
</dbReference>
<dbReference type="InterPro" id="IPR001647">
    <property type="entry name" value="HTH_TetR"/>
</dbReference>
<dbReference type="AlphaFoldDB" id="A0A2T0RJU4"/>
<feature type="domain" description="HTH tetR-type" evidence="3">
    <location>
        <begin position="6"/>
        <end position="66"/>
    </location>
</feature>
<evidence type="ECO:0000313" key="4">
    <source>
        <dbReference type="EMBL" id="PRY21382.1"/>
    </source>
</evidence>
<dbReference type="InterPro" id="IPR009057">
    <property type="entry name" value="Homeodomain-like_sf"/>
</dbReference>
<keyword evidence="1 2" id="KW-0238">DNA-binding</keyword>
<comment type="caution">
    <text evidence="4">The sequence shown here is derived from an EMBL/GenBank/DDBJ whole genome shotgun (WGS) entry which is preliminary data.</text>
</comment>
<feature type="DNA-binding region" description="H-T-H motif" evidence="2">
    <location>
        <begin position="29"/>
        <end position="48"/>
    </location>
</feature>
<keyword evidence="5" id="KW-1185">Reference proteome</keyword>
<accession>A0A2T0RJU4</accession>
<evidence type="ECO:0000256" key="1">
    <source>
        <dbReference type="ARBA" id="ARBA00023125"/>
    </source>
</evidence>
<sequence>MQRDRTQTEQRILNAVDHIITHSGLEQVGINRVSRQAGVTKILIYRYFGGLDGLLQAYYKRRCLSRTDLTVNIDDLREKSIAEIMTILCEVTLREYRRLRQDVQMQQFLKANLMGNDSFINPLIHEREGQLRKLIDSVSDVLNSKTGRSFSAIIISAMSFLTFMSQQKRSMLDIELSTDEGWTQIEEGVRNIYRGATLLLEERQRLANAAKKPA</sequence>
<organism evidence="4 5">
    <name type="scientific">Spirosoma oryzae</name>
    <dbReference type="NCBI Taxonomy" id="1469603"/>
    <lineage>
        <taxon>Bacteria</taxon>
        <taxon>Pseudomonadati</taxon>
        <taxon>Bacteroidota</taxon>
        <taxon>Cytophagia</taxon>
        <taxon>Cytophagales</taxon>
        <taxon>Cytophagaceae</taxon>
        <taxon>Spirosoma</taxon>
    </lineage>
</organism>
<dbReference type="RefSeq" id="WP_106141008.1">
    <property type="nucleotide sequence ID" value="NZ_PVTE01000051.1"/>
</dbReference>
<dbReference type="Proteomes" id="UP000238375">
    <property type="component" value="Unassembled WGS sequence"/>
</dbReference>
<evidence type="ECO:0000259" key="3">
    <source>
        <dbReference type="PROSITE" id="PS50977"/>
    </source>
</evidence>
<gene>
    <name evidence="4" type="ORF">CLV58_1519</name>
</gene>
<dbReference type="Pfam" id="PF00440">
    <property type="entry name" value="TetR_N"/>
    <property type="match status" value="1"/>
</dbReference>
<dbReference type="GO" id="GO:0003677">
    <property type="term" value="F:DNA binding"/>
    <property type="evidence" value="ECO:0007669"/>
    <property type="project" value="UniProtKB-UniRule"/>
</dbReference>
<reference evidence="4 5" key="1">
    <citation type="submission" date="2018-03" db="EMBL/GenBank/DDBJ databases">
        <title>Genomic Encyclopedia of Archaeal and Bacterial Type Strains, Phase II (KMG-II): from individual species to whole genera.</title>
        <authorList>
            <person name="Goeker M."/>
        </authorList>
    </citation>
    <scope>NUCLEOTIDE SEQUENCE [LARGE SCALE GENOMIC DNA]</scope>
    <source>
        <strain evidence="4 5">DSM 28354</strain>
    </source>
</reference>
<dbReference type="SUPFAM" id="SSF46689">
    <property type="entry name" value="Homeodomain-like"/>
    <property type="match status" value="1"/>
</dbReference>
<proteinExistence type="predicted"/>
<name>A0A2T0RJU4_9BACT</name>
<evidence type="ECO:0000313" key="5">
    <source>
        <dbReference type="Proteomes" id="UP000238375"/>
    </source>
</evidence>